<gene>
    <name evidence="1" type="ORF">R5R35_000648</name>
</gene>
<evidence type="ECO:0000313" key="2">
    <source>
        <dbReference type="Proteomes" id="UP001378592"/>
    </source>
</evidence>
<evidence type="ECO:0000313" key="1">
    <source>
        <dbReference type="EMBL" id="KAK7868249.1"/>
    </source>
</evidence>
<name>A0AAN9VNA0_9ORTH</name>
<reference evidence="1 2" key="1">
    <citation type="submission" date="2024-03" db="EMBL/GenBank/DDBJ databases">
        <title>The genome assembly and annotation of the cricket Gryllus longicercus Weissman &amp; Gray.</title>
        <authorList>
            <person name="Szrajer S."/>
            <person name="Gray D."/>
            <person name="Ylla G."/>
        </authorList>
    </citation>
    <scope>NUCLEOTIDE SEQUENCE [LARGE SCALE GENOMIC DNA]</scope>
    <source>
        <strain evidence="1">DAG 2021-001</strain>
        <tissue evidence="1">Whole body minus gut</tissue>
    </source>
</reference>
<proteinExistence type="predicted"/>
<dbReference type="Proteomes" id="UP001378592">
    <property type="component" value="Unassembled WGS sequence"/>
</dbReference>
<accession>A0AAN9VNA0</accession>
<comment type="caution">
    <text evidence="1">The sequence shown here is derived from an EMBL/GenBank/DDBJ whole genome shotgun (WGS) entry which is preliminary data.</text>
</comment>
<sequence>MHGGKCLYGAFQYVVNAIEAPKVAFGSGLPRDIYPPKGTDKFTNAYTLEYISTVTPTTYRPKLPECYRGGWGYGGLGQTEVRWKAEPELSPGPAHLSLPRFPKSVNPNKCSFNASTKRSISPRYAYPGPGTYNVRVKRNRRIKFDHSFGGRKKLHPAVDIKCGLYNVDQCFLCQEHPEGDYWHYNNKEFLCRSCFMKEKKELNHYKPWQIAEFRRIRDCSFMHIHDFTYAAYIKMDPKQAIKMLVKEAYFSEYFP</sequence>
<dbReference type="EMBL" id="JAZDUA010000098">
    <property type="protein sequence ID" value="KAK7868249.1"/>
    <property type="molecule type" value="Genomic_DNA"/>
</dbReference>
<organism evidence="1 2">
    <name type="scientific">Gryllus longicercus</name>
    <dbReference type="NCBI Taxonomy" id="2509291"/>
    <lineage>
        <taxon>Eukaryota</taxon>
        <taxon>Metazoa</taxon>
        <taxon>Ecdysozoa</taxon>
        <taxon>Arthropoda</taxon>
        <taxon>Hexapoda</taxon>
        <taxon>Insecta</taxon>
        <taxon>Pterygota</taxon>
        <taxon>Neoptera</taxon>
        <taxon>Polyneoptera</taxon>
        <taxon>Orthoptera</taxon>
        <taxon>Ensifera</taxon>
        <taxon>Gryllidea</taxon>
        <taxon>Grylloidea</taxon>
        <taxon>Gryllidae</taxon>
        <taxon>Gryllinae</taxon>
        <taxon>Gryllus</taxon>
    </lineage>
</organism>
<keyword evidence="2" id="KW-1185">Reference proteome</keyword>
<dbReference type="AlphaFoldDB" id="A0AAN9VNA0"/>
<protein>
    <submittedName>
        <fullName evidence="1">Uncharacterized protein</fullName>
    </submittedName>
</protein>